<reference evidence="3" key="1">
    <citation type="submission" date="2025-08" db="UniProtKB">
        <authorList>
            <consortium name="Ensembl"/>
        </authorList>
    </citation>
    <scope>IDENTIFICATION</scope>
</reference>
<dbReference type="AlphaFoldDB" id="A0A8B9PB17"/>
<dbReference type="SUPFAM" id="SSF56436">
    <property type="entry name" value="C-type lectin-like"/>
    <property type="match status" value="1"/>
</dbReference>
<name>A0A8B9PB17_APTOW</name>
<sequence length="116" mass="12523">MSAGSTLLRCLLGCLLFATWALSCPPQWLYYRGYCYGYFTDRKTWDEAEVSAERGACRRDAKRVPSPGASPGPGQPGPSCSGPSLWHRWPLWSNRFPVDGLSAGAGAEPCRAAAAP</sequence>
<dbReference type="InterPro" id="IPR016187">
    <property type="entry name" value="CTDL_fold"/>
</dbReference>
<accession>A0A8B9PB17</accession>
<dbReference type="Proteomes" id="UP000694424">
    <property type="component" value="Unplaced"/>
</dbReference>
<feature type="signal peptide" evidence="2">
    <location>
        <begin position="1"/>
        <end position="23"/>
    </location>
</feature>
<evidence type="ECO:0000256" key="1">
    <source>
        <dbReference type="SAM" id="MobiDB-lite"/>
    </source>
</evidence>
<dbReference type="InterPro" id="IPR016186">
    <property type="entry name" value="C-type_lectin-like/link_sf"/>
</dbReference>
<reference evidence="3" key="2">
    <citation type="submission" date="2025-09" db="UniProtKB">
        <authorList>
            <consortium name="Ensembl"/>
        </authorList>
    </citation>
    <scope>IDENTIFICATION</scope>
</reference>
<feature type="chain" id="PRO_5034122761" evidence="2">
    <location>
        <begin position="24"/>
        <end position="116"/>
    </location>
</feature>
<dbReference type="Gene3D" id="3.10.100.10">
    <property type="entry name" value="Mannose-Binding Protein A, subunit A"/>
    <property type="match status" value="1"/>
</dbReference>
<evidence type="ECO:0000256" key="2">
    <source>
        <dbReference type="SAM" id="SignalP"/>
    </source>
</evidence>
<evidence type="ECO:0000313" key="4">
    <source>
        <dbReference type="Proteomes" id="UP000694424"/>
    </source>
</evidence>
<protein>
    <submittedName>
        <fullName evidence="3">Uncharacterized protein</fullName>
    </submittedName>
</protein>
<keyword evidence="4" id="KW-1185">Reference proteome</keyword>
<keyword evidence="2" id="KW-0732">Signal</keyword>
<evidence type="ECO:0000313" key="3">
    <source>
        <dbReference type="Ensembl" id="ENSAOWP00000006951.1"/>
    </source>
</evidence>
<dbReference type="Ensembl" id="ENSAOWT00000007858.1">
    <property type="protein sequence ID" value="ENSAOWP00000006951.1"/>
    <property type="gene ID" value="ENSAOWG00000004788.1"/>
</dbReference>
<feature type="region of interest" description="Disordered" evidence="1">
    <location>
        <begin position="56"/>
        <end position="82"/>
    </location>
</feature>
<proteinExistence type="predicted"/>
<organism evidence="3 4">
    <name type="scientific">Apteryx owenii</name>
    <name type="common">Little spotted kiwi</name>
    <dbReference type="NCBI Taxonomy" id="8824"/>
    <lineage>
        <taxon>Eukaryota</taxon>
        <taxon>Metazoa</taxon>
        <taxon>Chordata</taxon>
        <taxon>Craniata</taxon>
        <taxon>Vertebrata</taxon>
        <taxon>Euteleostomi</taxon>
        <taxon>Archelosauria</taxon>
        <taxon>Archosauria</taxon>
        <taxon>Dinosauria</taxon>
        <taxon>Saurischia</taxon>
        <taxon>Theropoda</taxon>
        <taxon>Coelurosauria</taxon>
        <taxon>Aves</taxon>
        <taxon>Palaeognathae</taxon>
        <taxon>Apterygiformes</taxon>
        <taxon>Apterygidae</taxon>
        <taxon>Apteryx</taxon>
    </lineage>
</organism>